<evidence type="ECO:0000256" key="3">
    <source>
        <dbReference type="ARBA" id="ARBA00022448"/>
    </source>
</evidence>
<comment type="subcellular location">
    <subcellularLocation>
        <location evidence="1">Mitochondrion inner membrane</location>
        <topology evidence="1">Multi-pass membrane protein</topology>
    </subcellularLocation>
</comment>
<proteinExistence type="inferred from homology"/>
<feature type="repeat" description="Solcar" evidence="11">
    <location>
        <begin position="215"/>
        <end position="298"/>
    </location>
</feature>
<evidence type="ECO:0000256" key="10">
    <source>
        <dbReference type="ARBA" id="ARBA00023136"/>
    </source>
</evidence>
<feature type="repeat" description="Solcar" evidence="11">
    <location>
        <begin position="11"/>
        <end position="105"/>
    </location>
</feature>
<organism evidence="13 14">
    <name type="scientific">Turnera subulata</name>
    <dbReference type="NCBI Taxonomy" id="218843"/>
    <lineage>
        <taxon>Eukaryota</taxon>
        <taxon>Viridiplantae</taxon>
        <taxon>Streptophyta</taxon>
        <taxon>Embryophyta</taxon>
        <taxon>Tracheophyta</taxon>
        <taxon>Spermatophyta</taxon>
        <taxon>Magnoliopsida</taxon>
        <taxon>eudicotyledons</taxon>
        <taxon>Gunneridae</taxon>
        <taxon>Pentapetalae</taxon>
        <taxon>rosids</taxon>
        <taxon>fabids</taxon>
        <taxon>Malpighiales</taxon>
        <taxon>Passifloraceae</taxon>
        <taxon>Turnera</taxon>
    </lineage>
</organism>
<dbReference type="PROSITE" id="PS51257">
    <property type="entry name" value="PROKAR_LIPOPROTEIN"/>
    <property type="match status" value="1"/>
</dbReference>
<evidence type="ECO:0000256" key="1">
    <source>
        <dbReference type="ARBA" id="ARBA00004448"/>
    </source>
</evidence>
<keyword evidence="4 11" id="KW-0812">Transmembrane</keyword>
<dbReference type="GO" id="GO:0015171">
    <property type="term" value="F:amino acid transmembrane transporter activity"/>
    <property type="evidence" value="ECO:0007669"/>
    <property type="project" value="UniProtKB-ARBA"/>
</dbReference>
<keyword evidence="9" id="KW-0496">Mitochondrion</keyword>
<dbReference type="InterPro" id="IPR018108">
    <property type="entry name" value="MCP_transmembrane"/>
</dbReference>
<dbReference type="InterPro" id="IPR050391">
    <property type="entry name" value="Mito_Metabolite_Transporter"/>
</dbReference>
<dbReference type="OrthoDB" id="448427at2759"/>
<evidence type="ECO:0000256" key="2">
    <source>
        <dbReference type="ARBA" id="ARBA00006375"/>
    </source>
</evidence>
<feature type="repeat" description="Solcar" evidence="11">
    <location>
        <begin position="115"/>
        <end position="206"/>
    </location>
</feature>
<evidence type="ECO:0000256" key="9">
    <source>
        <dbReference type="ARBA" id="ARBA00023128"/>
    </source>
</evidence>
<dbReference type="Pfam" id="PF00153">
    <property type="entry name" value="Mito_carr"/>
    <property type="match status" value="3"/>
</dbReference>
<evidence type="ECO:0000313" key="13">
    <source>
        <dbReference type="EMBL" id="KAJ4834752.1"/>
    </source>
</evidence>
<protein>
    <submittedName>
        <fullName evidence="13">Mitochondrial uncoupling protein 1</fullName>
    </submittedName>
</protein>
<keyword evidence="14" id="KW-1185">Reference proteome</keyword>
<dbReference type="FunFam" id="1.50.40.10:FF:000019">
    <property type="entry name" value="Mitochondrial uncoupling protein 1"/>
    <property type="match status" value="1"/>
</dbReference>
<dbReference type="AlphaFoldDB" id="A0A9Q0JB35"/>
<evidence type="ECO:0000256" key="11">
    <source>
        <dbReference type="PROSITE-ProRule" id="PRU00282"/>
    </source>
</evidence>
<keyword evidence="6" id="KW-0999">Mitochondrion inner membrane</keyword>
<name>A0A9Q0JB35_9ROSI</name>
<keyword evidence="5" id="KW-0677">Repeat</keyword>
<evidence type="ECO:0000256" key="4">
    <source>
        <dbReference type="ARBA" id="ARBA00022692"/>
    </source>
</evidence>
<dbReference type="Proteomes" id="UP001141552">
    <property type="component" value="Unassembled WGS sequence"/>
</dbReference>
<dbReference type="PRINTS" id="PR00784">
    <property type="entry name" value="MTUNCOUPLING"/>
</dbReference>
<sequence>MVADSKGSSNISFAGTFAASAFSACFAEACTIPLDTAKVRLQLQKSATAGDGLALPKYRGLLGTVGTIAREEGLAALWKGIVPGLHRQCLYGGLRIGLYDPVKNFYMGGETVGDVPLTKKILAALTTGALAITVANPTDLVKVRLQAEGKLPPGVPRRYSGALNAYSTIVRQEGVAALWTGIGPNIARNAIINAAELASYDQVKQTLLKVPGFTDNVVTHLLAGLGAGFFAVCIGSPVDVVKSRMMGDSAYKNTLDCFVKTLKNDGPLAFYKGFLPNFGRLGSWNVIMFLTLEQAKKFVKSIESPSH</sequence>
<evidence type="ECO:0000256" key="7">
    <source>
        <dbReference type="ARBA" id="ARBA00022989"/>
    </source>
</evidence>
<dbReference type="InterPro" id="IPR023395">
    <property type="entry name" value="MCP_dom_sf"/>
</dbReference>
<reference evidence="13" key="2">
    <citation type="journal article" date="2023" name="Plants (Basel)">
        <title>Annotation of the Turnera subulata (Passifloraceae) Draft Genome Reveals the S-Locus Evolved after the Divergence of Turneroideae from Passifloroideae in a Stepwise Manner.</title>
        <authorList>
            <person name="Henning P.M."/>
            <person name="Roalson E.H."/>
            <person name="Mir W."/>
            <person name="McCubbin A.G."/>
            <person name="Shore J.S."/>
        </authorList>
    </citation>
    <scope>NUCLEOTIDE SEQUENCE</scope>
    <source>
        <strain evidence="13">F60SS</strain>
    </source>
</reference>
<dbReference type="PANTHER" id="PTHR45618">
    <property type="entry name" value="MITOCHONDRIAL DICARBOXYLATE CARRIER-RELATED"/>
    <property type="match status" value="1"/>
</dbReference>
<dbReference type="SUPFAM" id="SSF103506">
    <property type="entry name" value="Mitochondrial carrier"/>
    <property type="match status" value="1"/>
</dbReference>
<reference evidence="13" key="1">
    <citation type="submission" date="2022-02" db="EMBL/GenBank/DDBJ databases">
        <authorList>
            <person name="Henning P.M."/>
            <person name="McCubbin A.G."/>
            <person name="Shore J.S."/>
        </authorList>
    </citation>
    <scope>NUCLEOTIDE SEQUENCE</scope>
    <source>
        <strain evidence="13">F60SS</strain>
        <tissue evidence="13">Leaves</tissue>
    </source>
</reference>
<keyword evidence="10 11" id="KW-0472">Membrane</keyword>
<dbReference type="GO" id="GO:0005743">
    <property type="term" value="C:mitochondrial inner membrane"/>
    <property type="evidence" value="ECO:0007669"/>
    <property type="project" value="UniProtKB-SubCell"/>
</dbReference>
<comment type="similarity">
    <text evidence="2 12">Belongs to the mitochondrial carrier (TC 2.A.29) family.</text>
</comment>
<evidence type="ECO:0000313" key="14">
    <source>
        <dbReference type="Proteomes" id="UP001141552"/>
    </source>
</evidence>
<dbReference type="PROSITE" id="PS50920">
    <property type="entry name" value="SOLCAR"/>
    <property type="match status" value="3"/>
</dbReference>
<dbReference type="InterPro" id="IPR002067">
    <property type="entry name" value="MCP"/>
</dbReference>
<dbReference type="EMBL" id="JAKUCV010004627">
    <property type="protein sequence ID" value="KAJ4834752.1"/>
    <property type="molecule type" value="Genomic_DNA"/>
</dbReference>
<accession>A0A9Q0JB35</accession>
<evidence type="ECO:0000256" key="8">
    <source>
        <dbReference type="ARBA" id="ARBA00023016"/>
    </source>
</evidence>
<keyword evidence="8" id="KW-0346">Stress response</keyword>
<evidence type="ECO:0000256" key="5">
    <source>
        <dbReference type="ARBA" id="ARBA00022737"/>
    </source>
</evidence>
<keyword evidence="3 12" id="KW-0813">Transport</keyword>
<comment type="caution">
    <text evidence="13">The sequence shown here is derived from an EMBL/GenBank/DDBJ whole genome shotgun (WGS) entry which is preliminary data.</text>
</comment>
<keyword evidence="7" id="KW-1133">Transmembrane helix</keyword>
<evidence type="ECO:0000256" key="12">
    <source>
        <dbReference type="RuleBase" id="RU000488"/>
    </source>
</evidence>
<gene>
    <name evidence="13" type="primary">PUMP1</name>
    <name evidence="13" type="ORF">Tsubulata_012586</name>
</gene>
<evidence type="ECO:0000256" key="6">
    <source>
        <dbReference type="ARBA" id="ARBA00022792"/>
    </source>
</evidence>
<dbReference type="Gene3D" id="1.50.40.10">
    <property type="entry name" value="Mitochondrial carrier domain"/>
    <property type="match status" value="1"/>
</dbReference>